<dbReference type="InterPro" id="IPR016024">
    <property type="entry name" value="ARM-type_fold"/>
</dbReference>
<keyword evidence="2" id="KW-1185">Reference proteome</keyword>
<dbReference type="Proteomes" id="UP000887566">
    <property type="component" value="Unplaced"/>
</dbReference>
<dbReference type="Gene3D" id="1.25.10.10">
    <property type="entry name" value="Leucine-rich Repeat Variant"/>
    <property type="match status" value="1"/>
</dbReference>
<protein>
    <submittedName>
        <fullName evidence="3">Uncharacterized protein</fullName>
    </submittedName>
</protein>
<dbReference type="SUPFAM" id="SSF48371">
    <property type="entry name" value="ARM repeat"/>
    <property type="match status" value="1"/>
</dbReference>
<accession>A0A914US90</accession>
<evidence type="ECO:0000256" key="1">
    <source>
        <dbReference type="SAM" id="MobiDB-lite"/>
    </source>
</evidence>
<evidence type="ECO:0000313" key="3">
    <source>
        <dbReference type="WBParaSite" id="PSAMB.scaffold11991size3013.g34552.t1"/>
    </source>
</evidence>
<reference evidence="3" key="1">
    <citation type="submission" date="2022-11" db="UniProtKB">
        <authorList>
            <consortium name="WormBaseParasite"/>
        </authorList>
    </citation>
    <scope>IDENTIFICATION</scope>
</reference>
<dbReference type="WBParaSite" id="PSAMB.scaffold11991size3013.g34552.t1">
    <property type="protein sequence ID" value="PSAMB.scaffold11991size3013.g34552.t1"/>
    <property type="gene ID" value="PSAMB.scaffold11991size3013.g34552"/>
</dbReference>
<proteinExistence type="predicted"/>
<name>A0A914US90_9BILA</name>
<evidence type="ECO:0000313" key="2">
    <source>
        <dbReference type="Proteomes" id="UP000887566"/>
    </source>
</evidence>
<feature type="compositionally biased region" description="Polar residues" evidence="1">
    <location>
        <begin position="368"/>
        <end position="379"/>
    </location>
</feature>
<dbReference type="InterPro" id="IPR011989">
    <property type="entry name" value="ARM-like"/>
</dbReference>
<sequence>AAPLLRARDSFPALPDLVCDIDVDAAARDASTTSGDSADEAWSRGASVEEPIVNDERVTAQPPGGVAENSWLVETRAGLLEVLAVVLQNGPDSVISRVIGNVVKWQPLIVMLNHQANEAVRDACVRALSVLLLRGDYSVRVSFVKSKGFLLLANQLREYPCSSAIADSIFSLLCGEIVRLEDGLDAGHLLEMRVDLFNCGAVEPIFALLENSLHDISIFWNLCSSLQKVFESNPTLAQAMLENRLIETMVNALQKLALAESKETDVYGAKENSLLIDCWRSFANRILHACVPFSDAAHYQSCQDLIWLLLAADVQIAQSKKSAAHGLVRKQLCILLHTWLECIRNLFSDEGLSASAVASMDSVNLSHTIRSGNGSGRTTPNPPDNREGDAANAHTASVMSLASSATKLKNVGFLGGSFSNFREKFGALSSSQLSIKGRYKSRQNSDLPSQSELAERLKFCLQACVDLFIHLEPAGCVSEEEEHLFEFYLYFLLLTAKKELSKDTPNRSQSQNAKNWHRLLWSCREKVRHLLARIVAFVLFPAEAKLYALASVNERSAPLSESARLWLIRRQILVARGLSNEVQYKQMLRTLLDINLDYQYAMNLALHELIILNQLQDVDGVADVEKLLRFLKHLRIDSPLVALTPERLNALSIDEQLCLQTYQDQRQQFFSTLNSSVSRLISKQQNDARAISQAAMSVTCQVVEEQNVPRKLFIQATKAAFAESLQAEETLIVLVVSAG</sequence>
<dbReference type="AlphaFoldDB" id="A0A914US90"/>
<feature type="region of interest" description="Disordered" evidence="1">
    <location>
        <begin position="368"/>
        <end position="389"/>
    </location>
</feature>
<organism evidence="2 3">
    <name type="scientific">Plectus sambesii</name>
    <dbReference type="NCBI Taxonomy" id="2011161"/>
    <lineage>
        <taxon>Eukaryota</taxon>
        <taxon>Metazoa</taxon>
        <taxon>Ecdysozoa</taxon>
        <taxon>Nematoda</taxon>
        <taxon>Chromadorea</taxon>
        <taxon>Plectida</taxon>
        <taxon>Plectina</taxon>
        <taxon>Plectoidea</taxon>
        <taxon>Plectidae</taxon>
        <taxon>Plectus</taxon>
    </lineage>
</organism>